<keyword evidence="2" id="KW-1185">Reference proteome</keyword>
<dbReference type="EMBL" id="QICD01000009">
    <property type="protein sequence ID" value="RNL44734.1"/>
    <property type="molecule type" value="Genomic_DNA"/>
</dbReference>
<comment type="caution">
    <text evidence="1">The sequence shown here is derived from an EMBL/GenBank/DDBJ whole genome shotgun (WGS) entry which is preliminary data.</text>
</comment>
<evidence type="ECO:0000313" key="2">
    <source>
        <dbReference type="Proteomes" id="UP000278632"/>
    </source>
</evidence>
<organism evidence="1 2">
    <name type="scientific">Paraeggerthella hongkongensis</name>
    <dbReference type="NCBI Taxonomy" id="230658"/>
    <lineage>
        <taxon>Bacteria</taxon>
        <taxon>Bacillati</taxon>
        <taxon>Actinomycetota</taxon>
        <taxon>Coriobacteriia</taxon>
        <taxon>Eggerthellales</taxon>
        <taxon>Eggerthellaceae</taxon>
        <taxon>Paraeggerthella</taxon>
    </lineage>
</organism>
<dbReference type="Proteomes" id="UP000278632">
    <property type="component" value="Unassembled WGS sequence"/>
</dbReference>
<dbReference type="AlphaFoldDB" id="A0A3N0BCN3"/>
<evidence type="ECO:0008006" key="3">
    <source>
        <dbReference type="Google" id="ProtNLM"/>
    </source>
</evidence>
<protein>
    <recommendedName>
        <fullName evidence="3">DUF3168 domain-containing protein</fullName>
    </recommendedName>
</protein>
<evidence type="ECO:0000313" key="1">
    <source>
        <dbReference type="EMBL" id="RNL44734.1"/>
    </source>
</evidence>
<proteinExistence type="predicted"/>
<sequence>MDAERTVCTHLHGMIGVPVHYDVPGDRPPEFATVELVGGSTDSLGIGVKSVLVQCWAGSRKGAAETAERAKAVLRTVSERDGVFGSRITSEYRDRDADSGAHRRCLLVELYVSE</sequence>
<accession>A0A3N0BCN3</accession>
<gene>
    <name evidence="1" type="ORF">DMP08_05965</name>
</gene>
<name>A0A3N0BCN3_9ACTN</name>
<dbReference type="RefSeq" id="WP_123192039.1">
    <property type="nucleotide sequence ID" value="NZ_QICD01000009.1"/>
</dbReference>
<reference evidence="2" key="1">
    <citation type="submission" date="2018-05" db="EMBL/GenBank/DDBJ databases">
        <title>Genome Sequencing of selected type strains of the family Eggerthellaceae.</title>
        <authorList>
            <person name="Danylec N."/>
            <person name="Stoll D.A."/>
            <person name="Doetsch A."/>
            <person name="Huch M."/>
        </authorList>
    </citation>
    <scope>NUCLEOTIDE SEQUENCE [LARGE SCALE GENOMIC DNA]</scope>
    <source>
        <strain evidence="2">DSM 16106</strain>
    </source>
</reference>